<accession>A0A8S5M4N1</accession>
<organism evidence="1">
    <name type="scientific">Siphoviridae sp. ctquf9</name>
    <dbReference type="NCBI Taxonomy" id="2826470"/>
    <lineage>
        <taxon>Viruses</taxon>
        <taxon>Duplodnaviria</taxon>
        <taxon>Heunggongvirae</taxon>
        <taxon>Uroviricota</taxon>
        <taxon>Caudoviricetes</taxon>
    </lineage>
</organism>
<sequence>MVMPSVAEAVWLAKATLLLQRKMQSVSWRKKSKGVCEMDKLLEIMNAIGIPFAYDHFAEGESPDPPFICYLLPGSDNFAADGRAYYKITEVNIELYTDTKDLSMEQKLEDVLDRYGIFYAKSETWIDSEKLYEVLYQFEQEGTNNA</sequence>
<name>A0A8S5M4N1_9CAUD</name>
<proteinExistence type="predicted"/>
<evidence type="ECO:0000313" key="1">
    <source>
        <dbReference type="EMBL" id="DAD76987.1"/>
    </source>
</evidence>
<reference evidence="1" key="1">
    <citation type="journal article" date="2021" name="Proc. Natl. Acad. Sci. U.S.A.">
        <title>A Catalog of Tens of Thousands of Viruses from Human Metagenomes Reveals Hidden Associations with Chronic Diseases.</title>
        <authorList>
            <person name="Tisza M.J."/>
            <person name="Buck C.B."/>
        </authorList>
    </citation>
    <scope>NUCLEOTIDE SEQUENCE</scope>
    <source>
        <strain evidence="1">Ctquf9</strain>
    </source>
</reference>
<dbReference type="EMBL" id="BK014815">
    <property type="protein sequence ID" value="DAD76987.1"/>
    <property type="molecule type" value="Genomic_DNA"/>
</dbReference>
<protein>
    <submittedName>
        <fullName evidence="1">Tail completion protein</fullName>
    </submittedName>
</protein>